<organism evidence="3">
    <name type="scientific">Oryza sativa subsp. japonica</name>
    <name type="common">Rice</name>
    <dbReference type="NCBI Taxonomy" id="39947"/>
    <lineage>
        <taxon>Eukaryota</taxon>
        <taxon>Viridiplantae</taxon>
        <taxon>Streptophyta</taxon>
        <taxon>Embryophyta</taxon>
        <taxon>Tracheophyta</taxon>
        <taxon>Spermatophyta</taxon>
        <taxon>Magnoliopsida</taxon>
        <taxon>Liliopsida</taxon>
        <taxon>Poales</taxon>
        <taxon>Poaceae</taxon>
        <taxon>BOP clade</taxon>
        <taxon>Oryzoideae</taxon>
        <taxon>Oryzeae</taxon>
        <taxon>Oryzinae</taxon>
        <taxon>Oryza</taxon>
        <taxon>Oryza sativa</taxon>
    </lineage>
</organism>
<dbReference type="EMBL" id="DP000011">
    <property type="protein sequence ID" value="ABA97857.1"/>
    <property type="molecule type" value="Genomic_DNA"/>
</dbReference>
<feature type="compositionally biased region" description="Polar residues" evidence="1">
    <location>
        <begin position="351"/>
        <end position="364"/>
    </location>
</feature>
<protein>
    <submittedName>
        <fullName evidence="3">Retrotransposon protein, putative, unclassified</fullName>
    </submittedName>
</protein>
<sequence>MADLDQSSSGAAMLKKLYTEGAVPPKQIMAREAGGTNPSPILGRMVAVDDFIRCGFLPPPSEFLLLVLNFYGLSLLHLNPNSIAFLSIFAHLYEAYIGVVHFLDLFRFFYELRWMEANRVSGCCGFRVRDGMKAKYIPLQCHTSWSQWRSRWFYLEQKELDLVLVVPEVRPERFEDWTSKPPLTPSLETFVDVVSDLHERGLTGYEVVEDFVSRRIQPLQARAHPAFDYTGAEDVTRISSPFCQHHDARVKEVLISAASTADEPPAPLCDKSAVEKAAAINASASLKEKVADKVTNISSIPAIAGGSGTKRKPWRLEWGHDLLSYAGHGQSGPPPKRRTLKLPAGKKASAISAQSGSEAATSGSPAAVIPRVEMKEIVAGNEMQRQGMEKKMNDTQEILFSLHDSLRKSFTNLHRLALSCGVESSIPTHLDETSLTSALSELPGEMEAIPSWHTAHIADEISNGIHTGACHLLACVKLALPSVDLKEILSKGAADATREDVMSSAEDVQQGGCPDLAMINLPSSSDMPFPNIFKDGERWRPLHALPFVDLDGAIAEQDRRIAYWRMKFKVAELERSLLVVKKNQDVEALQGREVWLNSYLKSCCNAMVGVCH</sequence>
<gene>
    <name evidence="3" type="ordered locus">LOC_Os12g22230</name>
</gene>
<reference evidence="3" key="3">
    <citation type="submission" date="2006-01" db="EMBL/GenBank/DDBJ databases">
        <authorList>
            <person name="Buell R."/>
        </authorList>
    </citation>
    <scope>NUCLEOTIDE SEQUENCE</scope>
</reference>
<feature type="region of interest" description="Disordered" evidence="1">
    <location>
        <begin position="325"/>
        <end position="366"/>
    </location>
</feature>
<evidence type="ECO:0000259" key="2">
    <source>
        <dbReference type="Pfam" id="PF04195"/>
    </source>
</evidence>
<evidence type="ECO:0000313" key="3">
    <source>
        <dbReference type="EMBL" id="ABA97857.1"/>
    </source>
</evidence>
<feature type="domain" description="Transposase (putative) gypsy type" evidence="2">
    <location>
        <begin position="48"/>
        <end position="113"/>
    </location>
</feature>
<name>Q2QT12_ORYSJ</name>
<dbReference type="InterPro" id="IPR007321">
    <property type="entry name" value="Transposase_28"/>
</dbReference>
<dbReference type="PANTHER" id="PTHR33026">
    <property type="entry name" value="OS06G0360600 PROTEIN"/>
    <property type="match status" value="1"/>
</dbReference>
<dbReference type="AlphaFoldDB" id="Q2QT12"/>
<dbReference type="PANTHER" id="PTHR33026:SF7">
    <property type="entry name" value="OS03G0100275 PROTEIN"/>
    <property type="match status" value="1"/>
</dbReference>
<evidence type="ECO:0000256" key="1">
    <source>
        <dbReference type="SAM" id="MobiDB-lite"/>
    </source>
</evidence>
<reference evidence="3" key="2">
    <citation type="submission" date="2005-04" db="EMBL/GenBank/DDBJ databases">
        <authorList>
            <person name="Buell C.R."/>
            <person name="Wing R.A."/>
            <person name="McCombie W.A."/>
            <person name="Ouyang S."/>
        </authorList>
    </citation>
    <scope>NUCLEOTIDE SEQUENCE</scope>
</reference>
<reference evidence="3" key="1">
    <citation type="journal article" date="2005" name="BMC Biol.">
        <title>The sequence of rice chromosomes 11 and 12, rich in disease resistance genes and recent gene duplications.</title>
        <authorList>
            <consortium name="The rice chromosomes 11 and 12 sequencing consortia"/>
        </authorList>
    </citation>
    <scope>NUCLEOTIDE SEQUENCE [LARGE SCALE GENOMIC DNA]</scope>
</reference>
<proteinExistence type="predicted"/>
<dbReference type="Pfam" id="PF04195">
    <property type="entry name" value="Transposase_28"/>
    <property type="match status" value="1"/>
</dbReference>
<accession>Q2QT12</accession>